<dbReference type="SUPFAM" id="SSF48371">
    <property type="entry name" value="ARM repeat"/>
    <property type="match status" value="1"/>
</dbReference>
<keyword evidence="8" id="KW-0411">Iron-sulfur</keyword>
<evidence type="ECO:0000259" key="10">
    <source>
        <dbReference type="PROSITE" id="PS51379"/>
    </source>
</evidence>
<protein>
    <submittedName>
        <fullName evidence="11">Epoxyqueuosine reductase</fullName>
    </submittedName>
</protein>
<evidence type="ECO:0000256" key="2">
    <source>
        <dbReference type="ARBA" id="ARBA00022490"/>
    </source>
</evidence>
<accession>A0A1M6P3F6</accession>
<keyword evidence="9" id="KW-0812">Transmembrane</keyword>
<keyword evidence="5" id="KW-0671">Queuosine biosynthesis</keyword>
<evidence type="ECO:0000256" key="9">
    <source>
        <dbReference type="SAM" id="Phobius"/>
    </source>
</evidence>
<evidence type="ECO:0000256" key="6">
    <source>
        <dbReference type="ARBA" id="ARBA00023002"/>
    </source>
</evidence>
<dbReference type="PANTHER" id="PTHR30002">
    <property type="entry name" value="EPOXYQUEUOSINE REDUCTASE"/>
    <property type="match status" value="1"/>
</dbReference>
<keyword evidence="6" id="KW-0560">Oxidoreductase</keyword>
<dbReference type="GO" id="GO:0008616">
    <property type="term" value="P:tRNA queuosine(34) biosynthetic process"/>
    <property type="evidence" value="ECO:0007669"/>
    <property type="project" value="UniProtKB-KW"/>
</dbReference>
<dbReference type="Proteomes" id="UP000184016">
    <property type="component" value="Unassembled WGS sequence"/>
</dbReference>
<sequence length="384" mass="42736">MKSLTLERLQEIARPLNFAAVGATDASPFEELQPILSEYAKRGLTGFEVSDIRQRMDPRQWLPEAESIVVVAMAYLTEKGLHEARLHPRSRQHGQTSVYVYGEDYHIVLRNQLLTLHALLEEEWGGSIPARVIVDTSPMVDRRLAERAGIGWIGKNCMLIVPGSGSFVFLGAILLGIPIQGSQQLAMPTMQCGHCDLCLKACPTGALLAPGVIQATACLSYVTQMKGIIPKAYRAALGKRIFGCDTCQWVCPENRHIEYAHATVFEPEKDQAYPDLLKILRMSQRQFQKLYGRSAAGWRGVRTVQRNALIALGNMRAREALMEIIPFLDHHRRELRASAAYALGQIGGQVAMDVLKQRLSIEEDEEIRQELVDALHQASVGNNS</sequence>
<dbReference type="Pfam" id="PF13646">
    <property type="entry name" value="HEAT_2"/>
    <property type="match status" value="1"/>
</dbReference>
<reference evidence="12" key="1">
    <citation type="submission" date="2016-11" db="EMBL/GenBank/DDBJ databases">
        <authorList>
            <person name="Varghese N."/>
            <person name="Submissions S."/>
        </authorList>
    </citation>
    <scope>NUCLEOTIDE SEQUENCE [LARGE SCALE GENOMIC DNA]</scope>
    <source>
        <strain evidence="12">USBA-503</strain>
    </source>
</reference>
<dbReference type="OrthoDB" id="9784571at2"/>
<evidence type="ECO:0000256" key="4">
    <source>
        <dbReference type="ARBA" id="ARBA00022723"/>
    </source>
</evidence>
<evidence type="ECO:0000313" key="11">
    <source>
        <dbReference type="EMBL" id="SHK02458.1"/>
    </source>
</evidence>
<keyword evidence="1" id="KW-0004">4Fe-4S</keyword>
<dbReference type="InterPro" id="IPR011989">
    <property type="entry name" value="ARM-like"/>
</dbReference>
<dbReference type="PROSITE" id="PS51379">
    <property type="entry name" value="4FE4S_FER_2"/>
    <property type="match status" value="1"/>
</dbReference>
<dbReference type="GO" id="GO:0051539">
    <property type="term" value="F:4 iron, 4 sulfur cluster binding"/>
    <property type="evidence" value="ECO:0007669"/>
    <property type="project" value="UniProtKB-KW"/>
</dbReference>
<evidence type="ECO:0000313" key="12">
    <source>
        <dbReference type="Proteomes" id="UP000184016"/>
    </source>
</evidence>
<dbReference type="InterPro" id="IPR017900">
    <property type="entry name" value="4Fe4S_Fe_S_CS"/>
</dbReference>
<dbReference type="InterPro" id="IPR017896">
    <property type="entry name" value="4Fe4S_Fe-S-bd"/>
</dbReference>
<dbReference type="RefSeq" id="WP_072873538.1">
    <property type="nucleotide sequence ID" value="NZ_FRAF01000007.1"/>
</dbReference>
<name>A0A1M6P3F6_9BACL</name>
<dbReference type="PANTHER" id="PTHR30002:SF4">
    <property type="entry name" value="EPOXYQUEUOSINE REDUCTASE"/>
    <property type="match status" value="1"/>
</dbReference>
<dbReference type="NCBIfam" id="TIGR00276">
    <property type="entry name" value="tRNA epoxyqueuosine(34) reductase QueG"/>
    <property type="match status" value="1"/>
</dbReference>
<dbReference type="AlphaFoldDB" id="A0A1M6P3F6"/>
<evidence type="ECO:0000256" key="1">
    <source>
        <dbReference type="ARBA" id="ARBA00022485"/>
    </source>
</evidence>
<dbReference type="InterPro" id="IPR013542">
    <property type="entry name" value="QueG_DUF1730"/>
</dbReference>
<feature type="domain" description="4Fe-4S ferredoxin-type" evidence="10">
    <location>
        <begin position="183"/>
        <end position="212"/>
    </location>
</feature>
<dbReference type="InterPro" id="IPR004453">
    <property type="entry name" value="QueG"/>
</dbReference>
<keyword evidence="9" id="KW-0472">Membrane</keyword>
<dbReference type="Gene3D" id="3.30.70.20">
    <property type="match status" value="1"/>
</dbReference>
<dbReference type="GO" id="GO:0052693">
    <property type="term" value="F:epoxyqueuosine reductase activity"/>
    <property type="evidence" value="ECO:0007669"/>
    <property type="project" value="TreeGrafter"/>
</dbReference>
<proteinExistence type="predicted"/>
<gene>
    <name evidence="11" type="ORF">SAMN05443507_10776</name>
</gene>
<keyword evidence="9" id="KW-1133">Transmembrane helix</keyword>
<dbReference type="Pfam" id="PF08331">
    <property type="entry name" value="QueG_DUF1730"/>
    <property type="match status" value="1"/>
</dbReference>
<dbReference type="STRING" id="1830138.SAMN05443507_10776"/>
<feature type="transmembrane region" description="Helical" evidence="9">
    <location>
        <begin position="157"/>
        <end position="179"/>
    </location>
</feature>
<dbReference type="PROSITE" id="PS00198">
    <property type="entry name" value="4FE4S_FER_1"/>
    <property type="match status" value="1"/>
</dbReference>
<keyword evidence="7" id="KW-0408">Iron</keyword>
<keyword evidence="4" id="KW-0479">Metal-binding</keyword>
<dbReference type="EMBL" id="FRAF01000007">
    <property type="protein sequence ID" value="SHK02458.1"/>
    <property type="molecule type" value="Genomic_DNA"/>
</dbReference>
<organism evidence="11 12">
    <name type="scientific">Alicyclobacillus tolerans</name>
    <dbReference type="NCBI Taxonomy" id="90970"/>
    <lineage>
        <taxon>Bacteria</taxon>
        <taxon>Bacillati</taxon>
        <taxon>Bacillota</taxon>
        <taxon>Bacilli</taxon>
        <taxon>Bacillales</taxon>
        <taxon>Alicyclobacillaceae</taxon>
        <taxon>Alicyclobacillus</taxon>
    </lineage>
</organism>
<dbReference type="GO" id="GO:0046872">
    <property type="term" value="F:metal ion binding"/>
    <property type="evidence" value="ECO:0007669"/>
    <property type="project" value="UniProtKB-KW"/>
</dbReference>
<dbReference type="InterPro" id="IPR016024">
    <property type="entry name" value="ARM-type_fold"/>
</dbReference>
<evidence type="ECO:0000256" key="7">
    <source>
        <dbReference type="ARBA" id="ARBA00023004"/>
    </source>
</evidence>
<keyword evidence="12" id="KW-1185">Reference proteome</keyword>
<dbReference type="SUPFAM" id="SSF54862">
    <property type="entry name" value="4Fe-4S ferredoxins"/>
    <property type="match status" value="1"/>
</dbReference>
<evidence type="ECO:0000256" key="8">
    <source>
        <dbReference type="ARBA" id="ARBA00023014"/>
    </source>
</evidence>
<dbReference type="Pfam" id="PF13484">
    <property type="entry name" value="Fer4_16"/>
    <property type="match status" value="1"/>
</dbReference>
<evidence type="ECO:0000256" key="3">
    <source>
        <dbReference type="ARBA" id="ARBA00022694"/>
    </source>
</evidence>
<evidence type="ECO:0000256" key="5">
    <source>
        <dbReference type="ARBA" id="ARBA00022785"/>
    </source>
</evidence>
<dbReference type="SMART" id="SM00567">
    <property type="entry name" value="EZ_HEAT"/>
    <property type="match status" value="2"/>
</dbReference>
<keyword evidence="3" id="KW-0819">tRNA processing</keyword>
<dbReference type="InterPro" id="IPR004155">
    <property type="entry name" value="PBS_lyase_HEAT"/>
</dbReference>
<dbReference type="Gene3D" id="1.25.10.10">
    <property type="entry name" value="Leucine-rich Repeat Variant"/>
    <property type="match status" value="1"/>
</dbReference>
<keyword evidence="2" id="KW-0963">Cytoplasm</keyword>